<name>A0A0A8L198_9SACH</name>
<dbReference type="Pfam" id="PF02782">
    <property type="entry name" value="FGGY_C"/>
    <property type="match status" value="1"/>
</dbReference>
<evidence type="ECO:0000313" key="2">
    <source>
        <dbReference type="EMBL" id="CDO92787.1"/>
    </source>
</evidence>
<evidence type="ECO:0000313" key="3">
    <source>
        <dbReference type="Proteomes" id="UP000031516"/>
    </source>
</evidence>
<proteinExistence type="predicted"/>
<dbReference type="EMBL" id="CCBQ010000018">
    <property type="protein sequence ID" value="CDO92787.1"/>
    <property type="molecule type" value="Genomic_DNA"/>
</dbReference>
<dbReference type="InterPro" id="IPR018485">
    <property type="entry name" value="FGGY_C"/>
</dbReference>
<dbReference type="SUPFAM" id="SSF53067">
    <property type="entry name" value="Actin-like ATPase domain"/>
    <property type="match status" value="2"/>
</dbReference>
<dbReference type="AlphaFoldDB" id="A0A0A8L198"/>
<dbReference type="GO" id="GO:0019150">
    <property type="term" value="F:D-ribulokinase activity"/>
    <property type="evidence" value="ECO:0007669"/>
    <property type="project" value="TreeGrafter"/>
</dbReference>
<accession>A0A0A8L198</accession>
<dbReference type="Proteomes" id="UP000031516">
    <property type="component" value="Unassembled WGS sequence"/>
</dbReference>
<organism evidence="2 3">
    <name type="scientific">Kluyveromyces dobzhanskii CBS 2104</name>
    <dbReference type="NCBI Taxonomy" id="1427455"/>
    <lineage>
        <taxon>Eukaryota</taxon>
        <taxon>Fungi</taxon>
        <taxon>Dikarya</taxon>
        <taxon>Ascomycota</taxon>
        <taxon>Saccharomycotina</taxon>
        <taxon>Saccharomycetes</taxon>
        <taxon>Saccharomycetales</taxon>
        <taxon>Saccharomycetaceae</taxon>
        <taxon>Kluyveromyces</taxon>
    </lineage>
</organism>
<comment type="caution">
    <text evidence="2">The sequence shown here is derived from an EMBL/GenBank/DDBJ whole genome shotgun (WGS) entry which is preliminary data.</text>
</comment>
<dbReference type="PANTHER" id="PTHR43435:SF1">
    <property type="entry name" value="PROTEIN MPA43"/>
    <property type="match status" value="1"/>
</dbReference>
<protein>
    <submittedName>
        <fullName evidence="2">WGS project CCBQ000000000 data, contig MAT</fullName>
    </submittedName>
</protein>
<dbReference type="PANTHER" id="PTHR43435">
    <property type="entry name" value="RIBULOKINASE"/>
    <property type="match status" value="1"/>
</dbReference>
<keyword evidence="3" id="KW-1185">Reference proteome</keyword>
<dbReference type="Gene3D" id="3.30.420.40">
    <property type="match status" value="2"/>
</dbReference>
<gene>
    <name evidence="2" type="ORF">KLDO_g1098</name>
</gene>
<dbReference type="InterPro" id="IPR043129">
    <property type="entry name" value="ATPase_NBD"/>
</dbReference>
<sequence>MVRDDACLKSRHELAIFSMQEVGIGVDLGSTEFRVGVFDYNTDALIREAKDKVPYYVQGNGIVTQCSADILAAVEKVFDSLQLNNYNVCSLGVGATCSMLVGKQEDQDVVPFNLVPREEKCHDILFWMHSAAIEETAYLNDTIDKSILSHFGGKLFSEMAIPKLMQLCKTYTKDELIVLDLHRWLLWRLSLKLGYKETIPINVANSNGIAHDGELFGWDEKFYQTLQLNKIYIGNRNEVAHSNQFGDSCIDCYTNWFQSWSSDMLDNTLFVVAGTSTCCLYASNTFNSFIPGVWGPFRDILINRKHNDIDENYSVYEAGISNTGLLLEKLYETHPAVNDTDIADFLKKIENDIQSIESRESRSIHLLVDRMFLFETSGETGLTFVKMISGCNSKVHEDSDPIDLILRYVVLIETLAFQIADVFNVLKLGNANISNIVITGSQAKNVRMLNIVDAVLDKIPIGTPDIDNATAGVRGAYRLGKAHQKDISPVSFSRNTTLRSHSTEKKFLPDIYDHLKRKYANYKTITKTNIR</sequence>
<feature type="domain" description="Carbohydrate kinase FGGY C-terminal" evidence="1">
    <location>
        <begin position="270"/>
        <end position="471"/>
    </location>
</feature>
<evidence type="ECO:0000259" key="1">
    <source>
        <dbReference type="Pfam" id="PF02782"/>
    </source>
</evidence>
<dbReference type="OrthoDB" id="203824at2759"/>
<reference evidence="2 3" key="1">
    <citation type="submission" date="2014-03" db="EMBL/GenBank/DDBJ databases">
        <title>The genome of Kluyveromyces dobzhanskii.</title>
        <authorList>
            <person name="Nystedt B."/>
            <person name="Astrom S."/>
        </authorList>
    </citation>
    <scope>NUCLEOTIDE SEQUENCE [LARGE SCALE GENOMIC DNA]</scope>
    <source>
        <strain evidence="2 3">CBS 2104</strain>
    </source>
</reference>
<dbReference type="GO" id="GO:0005737">
    <property type="term" value="C:cytoplasm"/>
    <property type="evidence" value="ECO:0007669"/>
    <property type="project" value="TreeGrafter"/>
</dbReference>
<dbReference type="GO" id="GO:0019321">
    <property type="term" value="P:pentose metabolic process"/>
    <property type="evidence" value="ECO:0007669"/>
    <property type="project" value="TreeGrafter"/>
</dbReference>